<dbReference type="InterPro" id="IPR036390">
    <property type="entry name" value="WH_DNA-bd_sf"/>
</dbReference>
<dbReference type="Gene3D" id="1.10.10.10">
    <property type="entry name" value="Winged helix-like DNA-binding domain superfamily/Winged helix DNA-binding domain"/>
    <property type="match status" value="1"/>
</dbReference>
<dbReference type="Pfam" id="PF00538">
    <property type="entry name" value="Linker_histone"/>
    <property type="match status" value="1"/>
</dbReference>
<evidence type="ECO:0000313" key="2">
    <source>
        <dbReference type="EMBL" id="QBK90105.1"/>
    </source>
</evidence>
<dbReference type="GO" id="GO:0003677">
    <property type="term" value="F:DNA binding"/>
    <property type="evidence" value="ECO:0007669"/>
    <property type="project" value="InterPro"/>
</dbReference>
<feature type="domain" description="H15" evidence="1">
    <location>
        <begin position="43"/>
        <end position="120"/>
    </location>
</feature>
<dbReference type="SMR" id="A0A481Z3J9"/>
<evidence type="ECO:0000259" key="1">
    <source>
        <dbReference type="PROSITE" id="PS51504"/>
    </source>
</evidence>
<dbReference type="InterPro" id="IPR036388">
    <property type="entry name" value="WH-like_DNA-bd_sf"/>
</dbReference>
<organism evidence="2">
    <name type="scientific">Pithovirus LCPAC102</name>
    <dbReference type="NCBI Taxonomy" id="2506587"/>
    <lineage>
        <taxon>Viruses</taxon>
        <taxon>Pithoviruses</taxon>
    </lineage>
</organism>
<sequence>MQKYKDSVNNIKMNKKMFLKIAMVSESSDSDESPSVSPRIYSISDIYKIMIINTLRDHKTKGTTKGISRIIIKKYIRANYIMDNYTVSTQLFNTTFNKILKLLVKDGSIIQTKQSFKLPPASAVKKSLNDFSSILSTNTSTKIKEKTIKSIISIAYRCTGLTVPGNRCKHKKSGNKKCHCHNNQIGRILVKCDALKSDGKYCNRKKIISVYKGIDGCIMYDKYLCWSHHGKFVNADQDKSTLDKLVKKFTNVSYRTNIEGNWFHQTTHVKCMGCKKIEGNTHGFYCSDCTHKFSYDIINRCNGITKKCNQCRHEKKMKSIDGKYICNKHK</sequence>
<protein>
    <submittedName>
        <fullName evidence="2">Linker histone H1 and H5 family protein</fullName>
    </submittedName>
</protein>
<dbReference type="SUPFAM" id="SSF46785">
    <property type="entry name" value="Winged helix' DNA-binding domain"/>
    <property type="match status" value="1"/>
</dbReference>
<dbReference type="InterPro" id="IPR005818">
    <property type="entry name" value="Histone_H1/H5_H15"/>
</dbReference>
<dbReference type="EMBL" id="MK500465">
    <property type="protein sequence ID" value="QBK90105.1"/>
    <property type="molecule type" value="Genomic_DNA"/>
</dbReference>
<name>A0A481Z3J9_9VIRU</name>
<reference evidence="2" key="1">
    <citation type="journal article" date="2019" name="MBio">
        <title>Virus Genomes from Deep Sea Sediments Expand the Ocean Megavirome and Support Independent Origins of Viral Gigantism.</title>
        <authorList>
            <person name="Backstrom D."/>
            <person name="Yutin N."/>
            <person name="Jorgensen S.L."/>
            <person name="Dharamshi J."/>
            <person name="Homa F."/>
            <person name="Zaremba-Niedwiedzka K."/>
            <person name="Spang A."/>
            <person name="Wolf Y.I."/>
            <person name="Koonin E.V."/>
            <person name="Ettema T.J."/>
        </authorList>
    </citation>
    <scope>NUCLEOTIDE SEQUENCE</scope>
</reference>
<gene>
    <name evidence="2" type="ORF">LCPAC102_00150</name>
</gene>
<accession>A0A481Z3J9</accession>
<proteinExistence type="predicted"/>
<dbReference type="PROSITE" id="PS51504">
    <property type="entry name" value="H15"/>
    <property type="match status" value="1"/>
</dbReference>